<dbReference type="AlphaFoldDB" id="A0A4R0G756"/>
<protein>
    <submittedName>
        <fullName evidence="1">PheST operon leader peptide PheM</fullName>
    </submittedName>
</protein>
<evidence type="ECO:0000313" key="1">
    <source>
        <dbReference type="EMBL" id="TCB91997.1"/>
    </source>
</evidence>
<reference evidence="1 2" key="1">
    <citation type="submission" date="2019-02" db="EMBL/GenBank/DDBJ databases">
        <title>The draft genome of Enterobacter spp. strains.</title>
        <authorList>
            <person name="Wang C."/>
            <person name="Feng Y."/>
            <person name="Zong Z."/>
        </authorList>
    </citation>
    <scope>NUCLEOTIDE SEQUENCE [LARGE SCALE GENOMIC DNA]</scope>
    <source>
        <strain evidence="1 2">WCHEW120002</strain>
    </source>
</reference>
<proteinExistence type="predicted"/>
<accession>A0A4R0G756</accession>
<comment type="caution">
    <text evidence="1">The sequence shown here is derived from an EMBL/GenBank/DDBJ whole genome shotgun (WGS) entry which is preliminary data.</text>
</comment>
<dbReference type="Proteomes" id="UP000291424">
    <property type="component" value="Unassembled WGS sequence"/>
</dbReference>
<dbReference type="EMBL" id="SJOO01000005">
    <property type="protein sequence ID" value="TCB91997.1"/>
    <property type="molecule type" value="Genomic_DNA"/>
</dbReference>
<gene>
    <name evidence="1" type="primary">pheM</name>
    <name evidence="1" type="ORF">E0L20_13565</name>
</gene>
<sequence>MLLFSASSFTLAPEFRRLARER</sequence>
<organism evidence="1 2">
    <name type="scientific">Enterobacter wuhouensis</name>
    <dbReference type="NCBI Taxonomy" id="2529381"/>
    <lineage>
        <taxon>Bacteria</taxon>
        <taxon>Pseudomonadati</taxon>
        <taxon>Pseudomonadota</taxon>
        <taxon>Gammaproteobacteria</taxon>
        <taxon>Enterobacterales</taxon>
        <taxon>Enterobacteriaceae</taxon>
        <taxon>Enterobacter</taxon>
    </lineage>
</organism>
<name>A0A4R0G756_9ENTR</name>
<evidence type="ECO:0000313" key="2">
    <source>
        <dbReference type="Proteomes" id="UP000291424"/>
    </source>
</evidence>